<protein>
    <submittedName>
        <fullName evidence="1">Uncharacterized protein</fullName>
    </submittedName>
</protein>
<reference evidence="1" key="1">
    <citation type="submission" date="2021-05" db="EMBL/GenBank/DDBJ databases">
        <authorList>
            <person name="Scholz U."/>
            <person name="Mascher M."/>
            <person name="Fiebig A."/>
        </authorList>
    </citation>
    <scope>NUCLEOTIDE SEQUENCE [LARGE SCALE GENOMIC DNA]</scope>
</reference>
<evidence type="ECO:0000313" key="2">
    <source>
        <dbReference type="Proteomes" id="UP001732700"/>
    </source>
</evidence>
<sequence>MIQALPWSCGPKSRQYLLLRRMEEGEVVYLLSQPPLIRRERYAYYVRIILRCLTPVLSLAIIALLLVLKYKYHEAELQDPLHMAFCLILAICFIPTGYLCTQD</sequence>
<proteinExistence type="predicted"/>
<dbReference type="Proteomes" id="UP001732700">
    <property type="component" value="Chromosome 5C"/>
</dbReference>
<evidence type="ECO:0000313" key="1">
    <source>
        <dbReference type="EnsemblPlants" id="AVESA.00010b.r2.5CG0905120.1.CDS"/>
    </source>
</evidence>
<reference evidence="1" key="2">
    <citation type="submission" date="2025-09" db="UniProtKB">
        <authorList>
            <consortium name="EnsemblPlants"/>
        </authorList>
    </citation>
    <scope>IDENTIFICATION</scope>
</reference>
<name>A0ACD5Y4T4_AVESA</name>
<accession>A0ACD5Y4T4</accession>
<dbReference type="EnsemblPlants" id="AVESA.00010b.r2.5CG0905120.1">
    <property type="protein sequence ID" value="AVESA.00010b.r2.5CG0905120.1.CDS"/>
    <property type="gene ID" value="AVESA.00010b.r2.5CG0905120"/>
</dbReference>
<organism evidence="1 2">
    <name type="scientific">Avena sativa</name>
    <name type="common">Oat</name>
    <dbReference type="NCBI Taxonomy" id="4498"/>
    <lineage>
        <taxon>Eukaryota</taxon>
        <taxon>Viridiplantae</taxon>
        <taxon>Streptophyta</taxon>
        <taxon>Embryophyta</taxon>
        <taxon>Tracheophyta</taxon>
        <taxon>Spermatophyta</taxon>
        <taxon>Magnoliopsida</taxon>
        <taxon>Liliopsida</taxon>
        <taxon>Poales</taxon>
        <taxon>Poaceae</taxon>
        <taxon>BOP clade</taxon>
        <taxon>Pooideae</taxon>
        <taxon>Poodae</taxon>
        <taxon>Poeae</taxon>
        <taxon>Poeae Chloroplast Group 1 (Aveneae type)</taxon>
        <taxon>Aveninae</taxon>
        <taxon>Avena</taxon>
    </lineage>
</organism>
<keyword evidence="2" id="KW-1185">Reference proteome</keyword>